<sequence length="166" mass="18340">MNPTLSKLPIGGLKLSSELVQIRLLPNSGFSANEMFSLLADRRINMTMVSIDATDNEMTGICYIFEEDRTTAERALLPLAAAIELLSPVGAITIFPHRFRLFLIENILSAMGKDGLPVYGIASSNSALTITTDYHRLDDAVSAVCRIVSLPENHAPFRPEFRIKQF</sequence>
<dbReference type="EMBL" id="FR695868">
    <property type="protein sequence ID" value="CBX28600.1"/>
    <property type="molecule type" value="Genomic_DNA"/>
</dbReference>
<protein>
    <recommendedName>
        <fullName evidence="2">Aspartate kinase</fullName>
    </recommendedName>
</protein>
<dbReference type="AlphaFoldDB" id="E1YDF6"/>
<proteinExistence type="predicted"/>
<evidence type="ECO:0000313" key="1">
    <source>
        <dbReference type="EMBL" id="CBX28600.1"/>
    </source>
</evidence>
<name>E1YDF6_9BACT</name>
<accession>E1YDF6</accession>
<gene>
    <name evidence="1" type="ORF">N47_G39240</name>
</gene>
<organism evidence="1">
    <name type="scientific">uncultured Desulfobacterium sp</name>
    <dbReference type="NCBI Taxonomy" id="201089"/>
    <lineage>
        <taxon>Bacteria</taxon>
        <taxon>Pseudomonadati</taxon>
        <taxon>Thermodesulfobacteriota</taxon>
        <taxon>Desulfobacteria</taxon>
        <taxon>Desulfobacterales</taxon>
        <taxon>Desulfobacteriaceae</taxon>
        <taxon>Desulfobacterium</taxon>
        <taxon>environmental samples</taxon>
    </lineage>
</organism>
<evidence type="ECO:0008006" key="2">
    <source>
        <dbReference type="Google" id="ProtNLM"/>
    </source>
</evidence>
<reference evidence="1" key="1">
    <citation type="journal article" date="2011" name="Environ. Microbiol.">
        <title>Genomic insights into the metabolic potential of the polycyclic aromatic hydrocarbon degrading sulfate-reducing Deltaproteobacterium N47.</title>
        <authorList>
            <person name="Bergmann F."/>
            <person name="Selesi D."/>
            <person name="Weinmaier T."/>
            <person name="Tischler P."/>
            <person name="Rattei T."/>
            <person name="Meckenstock R.U."/>
        </authorList>
    </citation>
    <scope>NUCLEOTIDE SEQUENCE</scope>
</reference>